<evidence type="ECO:0000313" key="1">
    <source>
        <dbReference type="EMBL" id="KAJ4934769.1"/>
    </source>
</evidence>
<protein>
    <submittedName>
        <fullName evidence="1">Uncharacterized protein</fullName>
    </submittedName>
</protein>
<dbReference type="AlphaFoldDB" id="A0AAD6B056"/>
<dbReference type="Proteomes" id="UP001219934">
    <property type="component" value="Unassembled WGS sequence"/>
</dbReference>
<gene>
    <name evidence="1" type="ORF">JOQ06_007551</name>
</gene>
<evidence type="ECO:0000313" key="2">
    <source>
        <dbReference type="Proteomes" id="UP001219934"/>
    </source>
</evidence>
<proteinExistence type="predicted"/>
<reference evidence="1" key="1">
    <citation type="submission" date="2022-11" db="EMBL/GenBank/DDBJ databases">
        <title>Chromosome-level genome of Pogonophryne albipinna.</title>
        <authorList>
            <person name="Jo E."/>
        </authorList>
    </citation>
    <scope>NUCLEOTIDE SEQUENCE</scope>
    <source>
        <strain evidence="1">SGF0006</strain>
        <tissue evidence="1">Muscle</tissue>
    </source>
</reference>
<feature type="non-terminal residue" evidence="1">
    <location>
        <position position="95"/>
    </location>
</feature>
<name>A0AAD6B056_9TELE</name>
<feature type="non-terminal residue" evidence="1">
    <location>
        <position position="1"/>
    </location>
</feature>
<keyword evidence="2" id="KW-1185">Reference proteome</keyword>
<accession>A0AAD6B056</accession>
<dbReference type="EMBL" id="JAPTMU010000012">
    <property type="protein sequence ID" value="KAJ4934769.1"/>
    <property type="molecule type" value="Genomic_DNA"/>
</dbReference>
<organism evidence="1 2">
    <name type="scientific">Pogonophryne albipinna</name>
    <dbReference type="NCBI Taxonomy" id="1090488"/>
    <lineage>
        <taxon>Eukaryota</taxon>
        <taxon>Metazoa</taxon>
        <taxon>Chordata</taxon>
        <taxon>Craniata</taxon>
        <taxon>Vertebrata</taxon>
        <taxon>Euteleostomi</taxon>
        <taxon>Actinopterygii</taxon>
        <taxon>Neopterygii</taxon>
        <taxon>Teleostei</taxon>
        <taxon>Neoteleostei</taxon>
        <taxon>Acanthomorphata</taxon>
        <taxon>Eupercaria</taxon>
        <taxon>Perciformes</taxon>
        <taxon>Notothenioidei</taxon>
        <taxon>Pogonophryne</taxon>
    </lineage>
</organism>
<comment type="caution">
    <text evidence="1">The sequence shown here is derived from an EMBL/GenBank/DDBJ whole genome shotgun (WGS) entry which is preliminary data.</text>
</comment>
<sequence>PLQIHSYLFLATQPPPKPTFFLPSPAILPLIEVVVTHPAGGTMASNFIPMHLPETCALRVSLHPHATCLSPPPTPLLRFLPIIQPLHHQCHDLVA</sequence>